<dbReference type="InterPro" id="IPR011278">
    <property type="entry name" value="2-MeCitrate/Citrate_synth_II"/>
</dbReference>
<dbReference type="PIRSF" id="PIRSF001369">
    <property type="entry name" value="Citrate_synth"/>
    <property type="match status" value="1"/>
</dbReference>
<dbReference type="EMBL" id="NEXE01000008">
    <property type="protein sequence ID" value="PSN92216.1"/>
    <property type="molecule type" value="Genomic_DNA"/>
</dbReference>
<comment type="caution">
    <text evidence="9">The sequence shown here is derived from an EMBL/GenBank/DDBJ whole genome shotgun (WGS) entry which is preliminary data.</text>
</comment>
<evidence type="ECO:0000256" key="5">
    <source>
        <dbReference type="ARBA" id="ARBA00049288"/>
    </source>
</evidence>
<evidence type="ECO:0000256" key="6">
    <source>
        <dbReference type="PIRNR" id="PIRNR001369"/>
    </source>
</evidence>
<dbReference type="PANTHER" id="PTHR11739:SF4">
    <property type="entry name" value="CITRATE SYNTHASE, PEROXISOMAL"/>
    <property type="match status" value="1"/>
</dbReference>
<dbReference type="GO" id="GO:0005829">
    <property type="term" value="C:cytosol"/>
    <property type="evidence" value="ECO:0007669"/>
    <property type="project" value="TreeGrafter"/>
</dbReference>
<dbReference type="UniPathway" id="UPA00223"/>
<dbReference type="InterPro" id="IPR024176">
    <property type="entry name" value="Citrate_synthase_bac-typ"/>
</dbReference>
<dbReference type="InterPro" id="IPR002020">
    <property type="entry name" value="Citrate_synthase"/>
</dbReference>
<dbReference type="CDD" id="cd06118">
    <property type="entry name" value="citrate_synt_like_1"/>
    <property type="match status" value="1"/>
</dbReference>
<dbReference type="GO" id="GO:0006099">
    <property type="term" value="P:tricarboxylic acid cycle"/>
    <property type="evidence" value="ECO:0007669"/>
    <property type="project" value="UniProtKB-UniPathway"/>
</dbReference>
<dbReference type="GO" id="GO:0005975">
    <property type="term" value="P:carbohydrate metabolic process"/>
    <property type="evidence" value="ECO:0007669"/>
    <property type="project" value="TreeGrafter"/>
</dbReference>
<comment type="catalytic activity">
    <reaction evidence="5 6">
        <text>oxaloacetate + acetyl-CoA + H2O = citrate + CoA + H(+)</text>
        <dbReference type="Rhea" id="RHEA:16845"/>
        <dbReference type="ChEBI" id="CHEBI:15377"/>
        <dbReference type="ChEBI" id="CHEBI:15378"/>
        <dbReference type="ChEBI" id="CHEBI:16452"/>
        <dbReference type="ChEBI" id="CHEBI:16947"/>
        <dbReference type="ChEBI" id="CHEBI:57287"/>
        <dbReference type="ChEBI" id="CHEBI:57288"/>
        <dbReference type="EC" id="2.3.3.16"/>
    </reaction>
</comment>
<dbReference type="NCBIfam" id="TIGR01800">
    <property type="entry name" value="cit_synth_II"/>
    <property type="match status" value="1"/>
</dbReference>
<dbReference type="InterPro" id="IPR036969">
    <property type="entry name" value="Citrate_synthase_sf"/>
</dbReference>
<dbReference type="InterPro" id="IPR019810">
    <property type="entry name" value="Citrate_synthase_AS"/>
</dbReference>
<protein>
    <recommendedName>
        <fullName evidence="6 8">Citrate synthase</fullName>
        <ecNumber evidence="6">2.3.3.16</ecNumber>
    </recommendedName>
</protein>
<dbReference type="PROSITE" id="PS00480">
    <property type="entry name" value="CITRATE_SYNTHASE"/>
    <property type="match status" value="1"/>
</dbReference>
<dbReference type="EC" id="2.3.3.16" evidence="6"/>
<dbReference type="Pfam" id="PF00285">
    <property type="entry name" value="Citrate_synt"/>
    <property type="match status" value="1"/>
</dbReference>
<evidence type="ECO:0000313" key="9">
    <source>
        <dbReference type="EMBL" id="PSN92216.1"/>
    </source>
</evidence>
<dbReference type="PRINTS" id="PR00143">
    <property type="entry name" value="CITRTSNTHASE"/>
</dbReference>
<evidence type="ECO:0000256" key="7">
    <source>
        <dbReference type="PIRSR" id="PIRSR001369-1"/>
    </source>
</evidence>
<dbReference type="AlphaFoldDB" id="A0A2R6B0T4"/>
<feature type="active site" evidence="7">
    <location>
        <position position="258"/>
    </location>
</feature>
<evidence type="ECO:0000256" key="1">
    <source>
        <dbReference type="ARBA" id="ARBA00005163"/>
    </source>
</evidence>
<reference evidence="9 10" key="1">
    <citation type="submission" date="2017-04" db="EMBL/GenBank/DDBJ databases">
        <title>Novel microbial lineages endemic to geothermal iron-oxide mats fill important gaps in the evolutionary history of Archaea.</title>
        <authorList>
            <person name="Jay Z.J."/>
            <person name="Beam J.P."/>
            <person name="Dlakic M."/>
            <person name="Rusch D.B."/>
            <person name="Kozubal M.A."/>
            <person name="Inskeep W.P."/>
        </authorList>
    </citation>
    <scope>NUCLEOTIDE SEQUENCE [LARGE SCALE GENOMIC DNA]</scope>
    <source>
        <strain evidence="9">OSP_D</strain>
    </source>
</reference>
<sequence>MVLHKGLDNVYVAESSICYIDGENSKLFYRGYSVEDLAQRSTFEEVAFLLIYGWLPKREEFEGFVRTLRESYTPPQEVLAWLKTLPSQAHPMDVLRTAISMLSLYDRQGVDGGLEANRLRGLRVIGVTPTIIASFARIRRGVNPVEPKMDLPIASNFLYMLRGTEPDAFDASVMDKAMILHAEHEMNASTFSCIVTASTLSDMYSAITAGVATLKGPLHGGANEAALKYIQSVGSPEKAAEAVDRTLAAKQRIMGFGHRVYKNYDPRYMILKPLAKQLGERKGTLNLYLTAEAVERAAVERLSQHKLFPNVDFYSGLVFNALGIETDLFTPVFAMSRNAGWVAHVLEYLADNRLVRPKAYYTGKLNSPYVEMDRRGDKVEG</sequence>
<keyword evidence="3" id="KW-0816">Tricarboxylic acid cycle</keyword>
<name>A0A2R6B0T4_9ARCH</name>
<dbReference type="InterPro" id="IPR016142">
    <property type="entry name" value="Citrate_synth-like_lrg_a-sub"/>
</dbReference>
<dbReference type="Gene3D" id="1.10.230.10">
    <property type="entry name" value="Cytochrome P450-Terp, domain 2"/>
    <property type="match status" value="1"/>
</dbReference>
<gene>
    <name evidence="9" type="ORF">B9Q03_01850</name>
</gene>
<evidence type="ECO:0000256" key="2">
    <source>
        <dbReference type="ARBA" id="ARBA00010566"/>
    </source>
</evidence>
<dbReference type="Gene3D" id="1.10.580.10">
    <property type="entry name" value="Citrate Synthase, domain 1"/>
    <property type="match status" value="1"/>
</dbReference>
<evidence type="ECO:0000256" key="8">
    <source>
        <dbReference type="RuleBase" id="RU000441"/>
    </source>
</evidence>
<comment type="pathway">
    <text evidence="1">Carbohydrate metabolism; tricarboxylic acid cycle.</text>
</comment>
<dbReference type="Proteomes" id="UP000240322">
    <property type="component" value="Unassembled WGS sequence"/>
</dbReference>
<comment type="similarity">
    <text evidence="2 6 8">Belongs to the citrate synthase family.</text>
</comment>
<evidence type="ECO:0000256" key="3">
    <source>
        <dbReference type="ARBA" id="ARBA00022532"/>
    </source>
</evidence>
<evidence type="ECO:0000313" key="10">
    <source>
        <dbReference type="Proteomes" id="UP000240322"/>
    </source>
</evidence>
<evidence type="ECO:0000256" key="4">
    <source>
        <dbReference type="ARBA" id="ARBA00022679"/>
    </source>
</evidence>
<proteinExistence type="inferred from homology"/>
<keyword evidence="4 6" id="KW-0808">Transferase</keyword>
<organism evidence="9 10">
    <name type="scientific">Candidatus Marsarchaeota G2 archaeon OSP_D</name>
    <dbReference type="NCBI Taxonomy" id="1978157"/>
    <lineage>
        <taxon>Archaea</taxon>
        <taxon>Candidatus Marsarchaeota</taxon>
        <taxon>Candidatus Marsarchaeota group 2</taxon>
    </lineage>
</organism>
<dbReference type="PANTHER" id="PTHR11739">
    <property type="entry name" value="CITRATE SYNTHASE"/>
    <property type="match status" value="1"/>
</dbReference>
<feature type="active site" evidence="7">
    <location>
        <position position="312"/>
    </location>
</feature>
<dbReference type="InterPro" id="IPR016143">
    <property type="entry name" value="Citrate_synth-like_sm_a-sub"/>
</dbReference>
<dbReference type="SUPFAM" id="SSF48256">
    <property type="entry name" value="Citrate synthase"/>
    <property type="match status" value="1"/>
</dbReference>
<dbReference type="GO" id="GO:0036440">
    <property type="term" value="F:citrate synthase activity"/>
    <property type="evidence" value="ECO:0007669"/>
    <property type="project" value="UniProtKB-EC"/>
</dbReference>
<accession>A0A2R6B0T4</accession>